<name>A0A022RG53_ERYGU</name>
<organism evidence="1 2">
    <name type="scientific">Erythranthe guttata</name>
    <name type="common">Yellow monkey flower</name>
    <name type="synonym">Mimulus guttatus</name>
    <dbReference type="NCBI Taxonomy" id="4155"/>
    <lineage>
        <taxon>Eukaryota</taxon>
        <taxon>Viridiplantae</taxon>
        <taxon>Streptophyta</taxon>
        <taxon>Embryophyta</taxon>
        <taxon>Tracheophyta</taxon>
        <taxon>Spermatophyta</taxon>
        <taxon>Magnoliopsida</taxon>
        <taxon>eudicotyledons</taxon>
        <taxon>Gunneridae</taxon>
        <taxon>Pentapetalae</taxon>
        <taxon>asterids</taxon>
        <taxon>lamiids</taxon>
        <taxon>Lamiales</taxon>
        <taxon>Phrymaceae</taxon>
        <taxon>Erythranthe</taxon>
    </lineage>
</organism>
<accession>A0A022RG53</accession>
<dbReference type="PhylomeDB" id="A0A022RG53"/>
<evidence type="ECO:0000313" key="1">
    <source>
        <dbReference type="EMBL" id="EYU38768.1"/>
    </source>
</evidence>
<proteinExistence type="predicted"/>
<keyword evidence="2" id="KW-1185">Reference proteome</keyword>
<dbReference type="KEGG" id="egt:105956871"/>
<dbReference type="eggNOG" id="ENOG502S071">
    <property type="taxonomic scope" value="Eukaryota"/>
</dbReference>
<dbReference type="EMBL" id="KI630480">
    <property type="protein sequence ID" value="EYU38768.1"/>
    <property type="molecule type" value="Genomic_DNA"/>
</dbReference>
<dbReference type="STRING" id="4155.A0A022RG53"/>
<reference evidence="1 2" key="1">
    <citation type="journal article" date="2013" name="Proc. Natl. Acad. Sci. U.S.A.">
        <title>Fine-scale variation in meiotic recombination in Mimulus inferred from population shotgun sequencing.</title>
        <authorList>
            <person name="Hellsten U."/>
            <person name="Wright K.M."/>
            <person name="Jenkins J."/>
            <person name="Shu S."/>
            <person name="Yuan Y."/>
            <person name="Wessler S.R."/>
            <person name="Schmutz J."/>
            <person name="Willis J.H."/>
            <person name="Rokhsar D.S."/>
        </authorList>
    </citation>
    <scope>NUCLEOTIDE SEQUENCE [LARGE SCALE GENOMIC DNA]</scope>
    <source>
        <strain evidence="2">cv. DUN x IM62</strain>
    </source>
</reference>
<gene>
    <name evidence="1" type="ORF">MIMGU_mgv1a012806mg</name>
</gene>
<dbReference type="AlphaFoldDB" id="A0A022RG53"/>
<dbReference type="PANTHER" id="PTHR35510:SF1">
    <property type="entry name" value="DBH-LIKE MONOOXYGENASE"/>
    <property type="match status" value="1"/>
</dbReference>
<dbReference type="OrthoDB" id="1937743at2759"/>
<dbReference type="PANTHER" id="PTHR35510">
    <property type="entry name" value="DBH-LIKE MONOOXYGENASE"/>
    <property type="match status" value="1"/>
</dbReference>
<protein>
    <submittedName>
        <fullName evidence="1">Uncharacterized protein</fullName>
    </submittedName>
</protein>
<sequence>MESYLPLKLKRKDLEDVNDDFSDFSLSSPARKIRRLDAELPPIIEEEESEVPISLDYSMPHEQSFGFRNSSSGVKIEELPSNDERAIVLFKPNSPNPLLHYPSNFSVSVNPNFISVFNNQVLQSGPSNSWKLVDVEEAEDNNSSSGDRCLAVVPWVPSQLSSSQGTVSPSQIDNSECEMMDVQDMEETTMEVEDATGIDQRNANGGGGMSINEGFHQWQQHCFVPHPPQNTTAPIVWYP</sequence>
<evidence type="ECO:0000313" key="2">
    <source>
        <dbReference type="Proteomes" id="UP000030748"/>
    </source>
</evidence>
<dbReference type="Proteomes" id="UP000030748">
    <property type="component" value="Unassembled WGS sequence"/>
</dbReference>
<dbReference type="OMA" id="VPWVPSH"/>